<evidence type="ECO:0000259" key="7">
    <source>
        <dbReference type="PROSITE" id="PS51829"/>
    </source>
</evidence>
<evidence type="ECO:0000256" key="2">
    <source>
        <dbReference type="ARBA" id="ARBA00022525"/>
    </source>
</evidence>
<keyword evidence="5" id="KW-0720">Serine protease</keyword>
<dbReference type="PANTHER" id="PTHR38340:SF1">
    <property type="entry name" value="S-LAYER PROTEIN"/>
    <property type="match status" value="1"/>
</dbReference>
<comment type="similarity">
    <text evidence="6">Belongs to the peptidase S8 family.</text>
</comment>
<evidence type="ECO:0000256" key="6">
    <source>
        <dbReference type="PROSITE-ProRule" id="PRU01240"/>
    </source>
</evidence>
<dbReference type="SUPFAM" id="SSF49785">
    <property type="entry name" value="Galactose-binding domain-like"/>
    <property type="match status" value="1"/>
</dbReference>
<protein>
    <submittedName>
        <fullName evidence="8">Regulatory P domain of the subtilisin-like proprotein convertase</fullName>
    </submittedName>
</protein>
<dbReference type="PROSITE" id="PS51829">
    <property type="entry name" value="P_HOMO_B"/>
    <property type="match status" value="1"/>
</dbReference>
<feature type="domain" description="P/Homo B" evidence="7">
    <location>
        <begin position="1338"/>
        <end position="1472"/>
    </location>
</feature>
<dbReference type="InterPro" id="IPR010566">
    <property type="entry name" value="Haemolys_ca-bd"/>
</dbReference>
<keyword evidence="2" id="KW-0964">Secreted</keyword>
<dbReference type="GO" id="GO:0005576">
    <property type="term" value="C:extracellular region"/>
    <property type="evidence" value="ECO:0007669"/>
    <property type="project" value="UniProtKB-SubCell"/>
</dbReference>
<dbReference type="InterPro" id="IPR001343">
    <property type="entry name" value="Hemolysn_Ca-bd"/>
</dbReference>
<dbReference type="Pfam" id="PF00082">
    <property type="entry name" value="Peptidase_S8"/>
    <property type="match status" value="1"/>
</dbReference>
<comment type="caution">
    <text evidence="6">Lacks conserved residue(s) required for the propagation of feature annotation.</text>
</comment>
<dbReference type="PANTHER" id="PTHR38340">
    <property type="entry name" value="S-LAYER PROTEIN"/>
    <property type="match status" value="1"/>
</dbReference>
<dbReference type="InterPro" id="IPR000209">
    <property type="entry name" value="Peptidase_S8/S53_dom"/>
</dbReference>
<evidence type="ECO:0000256" key="5">
    <source>
        <dbReference type="ARBA" id="ARBA00022825"/>
    </source>
</evidence>
<dbReference type="InterPro" id="IPR023828">
    <property type="entry name" value="Peptidase_S8_Ser-AS"/>
</dbReference>
<keyword evidence="9" id="KW-1185">Reference proteome</keyword>
<dbReference type="SUPFAM" id="SSF52743">
    <property type="entry name" value="Subtilisin-like"/>
    <property type="match status" value="1"/>
</dbReference>
<dbReference type="InterPro" id="IPR002884">
    <property type="entry name" value="P_dom"/>
</dbReference>
<dbReference type="InterPro" id="IPR011049">
    <property type="entry name" value="Serralysin-like_metalloprot_C"/>
</dbReference>
<dbReference type="GO" id="GO:0005509">
    <property type="term" value="F:calcium ion binding"/>
    <property type="evidence" value="ECO:0007669"/>
    <property type="project" value="InterPro"/>
</dbReference>
<dbReference type="SUPFAM" id="SSF51120">
    <property type="entry name" value="beta-Roll"/>
    <property type="match status" value="17"/>
</dbReference>
<sequence>MTELPKEYPTAEEMTAMINDIDNKLKTSEDYYQSHKPVIDYLKKWTMESFKVSWAASGILLQYYYQLSSTPTQAFLTVKLATYLIATGVIIMPDYSLTISNSNKSWSDLLKENDFDTFLNQKTYINYENDGGKINLVHTDPNNYYVQVTLQPGDGWDKLEQIYGDGVRTLPQYNQIVNPNTVLQIPVTISELENITHNGQLRSGDTVYGVIGKDGTYSDAASHLPIGIESGDLEKLNTIAAGSLEIGTTIKLIEVPGSVTNTINVTTTTSITTPTQNTAAGETDAVNSVNQGIVYQDASTTISTNNAWSLNYGTSITDQYINSFTSNWYSPGNVNINQKYTFEPLSIADLAYQAIHGTQVNTYGNQTFFPIDPLVLDLNGDGVKLTDYATNPVLFDADHDGKLEQTGWVSSGDGIVVVDRNGNGKIDDMSETLSEYYSGQAGTNGDTGTKPYKNGFDALASLDSNHDGIFNAGDAAWNSVKVWVDANHDGKSWDDVNNNGVIDSGEASELKSLTELGITGVSLVSTTQSGKVLNGNEVLASGTFTEWVDANGQPVPAGTTGAALVTREAVAANFLANPNGSTSTVAGSGLLVSTEDGESTVSAYVAGDGGEVIDAAALGVRNLVGGTGDDTLQGDNQNNMLVGDGGSDIFYGGAGDDILIIDGDDRQENIHGGAGTDIVQVVGDKGVRLNLAQAEVEVAQGGRGADVFIGGGTSTVYVDGGDGDDILIGGAANDVINGDDGNDYIDGGYGNDVLRGNRGQDILYGGGGDDYMEAGQGDDALYGGSGNDVLKGGEGDDMIDGGDGTDVVEYTGSYSEYRITRTDTGVFISDTVAGRDGTDFVKNVEKVNFKDVSRVDLPSGANVGMEGAMPVKDVLTADKNGAAFDRSTAHLIAASQLLANDIDWQGDALHITGLYDVQGGTATITQAGDILFTPDPNYTGLMAFKYTVADSKGNCTEVVQTKAGVATGTTAPMRAAVYLKTPELPSDPLVVDEWYLSEANILPVWKNYTGQGVRIGQFEPGGAFAVTKEVLDYTHYDLKDNIDPNWLAAATPGNLAGEGAEGRYSDHATMVAGVMVASRNGQGSVGVAYDATVAGHWINAQDWSGLSHMKWYDIANNSWGGSVNFGLTFTPTGLGQIATPYLEAARDGRNGLGTVIVMAGGNERQQGGNTNYANTGNNRVSITTGAINAQTDLGMLQVGQAPFSNQGANILVSAPGSNIESTSRMIQGDNGSIFGSDTTTSQGTSFAAPIISGIVALMLQANPELGYRDVQEILALSAKKVADSNTDWTNNGATNWNGGSMHVSHDYGFGEVDARAAVNLAENWTTQQTFSNEYSLTTQPSSGTINMTIPDGSADGIISTLTVPENNIQVEHVEIRVTLTHQCPGDLILKLISPSGTESVLMNRPGKSPNDVNARGDMTFNGSDTLDYVFTTTRDWGETAVGTWKLQVIDTVSGSVGTLSSWSLNVYGKEGSLDNQYVYTNEFASLAASDGRNVLHDTNGGIDTINAAAIASASRIDLAAGSASLAGVALTIENPDGIENAIGGEFNDTLIGNAANNILVGGRGDDVLSGGSGKDVLFGGSGNDIMSGGSDGDLFVIAEESGSSDVIPDFSADTDRIALSGLGESASSVLTFTQEGADTRVNIGSNQSVLLKNVEANTLSTNNFISIGEGITPRDLMSSNAYAFGSDSSDGKTELPDGLDVSYWAGDGEDTVFGGNGSDIIYGGAGDDELYGEKTGGNIGSGNDKIYGGAGIDVIFGGAGDDTLSGGDDIDYVCGDAGNDTIFLEGDQGLSNLATTNFLAQHITVTEGQFTGGAVAGGSGDDHFVVVEDTSASASQGLMKNLIDDFEVTNQNEKIDLSHIREVKSFDDLNFTSLTVNGQPFLRVWLGPMAVGTQYISLFNITADQLSAANFIFAEPDAFPATAHPLLQGTDGNDVLIGDAGGQTLDGGLGADTIEGRTGDDTYIVDNAGDIVQEVAGGGYDTVKTSVSYVLPDEVEELALTGTANINGTGNAQSNRIAGNSGDNVLDGGSGSDVLLGGIGNDTYIVNDGADRIIENADEGTDTVQASVSFTLADNIENLTLTGTDAVNGTGNALNNVLMGNSAANKLDGAQGADTLIGGAGSDVYLVDNAGDVVVENSNEGIDTVYATIDYTLGANVENLILAGAAVNGTGNTLANELTGNGANNVLSGGGGDDWLDGGAGADMLVGGSGNDSFIVDNAGDVVVENADEGSDTVFSSITYNLGSNVENLMLTGIANTNGTGNTLDNVMFGNSGNNVLTGGVGNDILDGGTGADTLLGGIGDDTYVVDNIGDIVAENMGEGTDTVMSGISYVLGANVENLTLSGSGSINGTGNELDNTITGGYGNNILSGGSGNDTLNGDFGADTMTGGMGDDEYVVDNMGDVVIENTDEGMDTVVARITYALGADVENLTLSGSDNIDGTGNELANTIVGNSGANVLTGGTGDDILDGSAGADTLLGGTGNDTYVVDNIGDRVNEGTDEGIDCIQSYVSYTLGDNIENLVLSGAAGINGQGNALDNQLIGNRGNNVLDGGTGADTLIGGTGNDTYIVDNAADTVIENEGEGTDTVQTSLTYTLGVNIEHLTLTGTADISGTGNELDNVLFGNSGNNVLIGRAGNDILDGRAGVDTLLGGIGNDIYVVDNAADVVIENPDEGIDTVQSSITYTLGANVENLTLTGSAATNGTGNELDNVLIGNSGVNVLTGGAGNDTYVVNNAGDLVIENAGEGTDTVQSSITYMLGDYVENLTLTGTGRINGTGNTLNNVLIGNDGGNVLDGGEGADTLIGGRGSNIYIVDNVNDVVIENYSRSTNTVQSSVSYTLGAYIDNLTLTGTANSSGTGNKMDNYIIGNSGNNVLDGISGWDTMAGGLGNDTYIVHNIWDKVIENAGEGMDTVLQLTATYTLSSNVENLVLMGTTANLGIGNALDNMIIGNSIDNTLTGGIGNDTVDGGAGNDCILDDGGDDTYIYGSGYGNDTIYGSCGLSDKDTVKFGVGITPESFEYIDDTSIFQLTLKLKSTGETLTLKNWRFGTDYQFNQFQFADGTIITAEQIQSMITTYYGSAYANCINGIDNNEKMYGLGGDDLLSGNGGDDLLDGGDGNDGLFGGQGNDTLYGGNGNDQLWAGAGNDILDGGAGDDYLQGNAGDDTYIYGFGYGNDRITSSDDTGNNLVQFGAGITPESFEYLATSNGLVLKLKDSGETLTIEDWFQNKSSTIKQFKFADGTVMSDLQITSKLVTLQGNDSDETLQGTSSNDVVGGFGGDDLLYGNDGDDVLLGGGGNDILDGGIGADTLIGGGGNDIYVVDNINDVAIENDSQGTDTVQTSVSYTLGADIENLTLTGTANSSGTGNKLDNYIIGNSGDNVLDGGTGWDTMAGGLGNDIYIVDNARDMVTENAGEGMDIVQASITYTLGSNVENLTLIGATAINGTGNSLDNVLLGNSVNNTLTGGAGNDTLDGGAGADTLYGGTGDDLYLVDYAGDVVVEDANEGIDTVQSSINYTLGANLEKLTLTGIASIGGNGNTLNNVLIGNSASNILDGSIGADTLLGGLGNDIYIVDNTGDVVSENAKEGTDTVQSSITYTLGANVETLILNGSANINGTGNTLDNMITG</sequence>
<feature type="non-terminal residue" evidence="8">
    <location>
        <position position="3622"/>
    </location>
</feature>
<dbReference type="InterPro" id="IPR008979">
    <property type="entry name" value="Galactose-bd-like_sf"/>
</dbReference>
<dbReference type="Pfam" id="PF06594">
    <property type="entry name" value="HCBP_related"/>
    <property type="match status" value="2"/>
</dbReference>
<dbReference type="Pfam" id="PF17892">
    <property type="entry name" value="Cadherin_5"/>
    <property type="match status" value="1"/>
</dbReference>
<keyword evidence="3" id="KW-0645">Protease</keyword>
<accession>A0A1M6KNL1</accession>
<evidence type="ECO:0000256" key="3">
    <source>
        <dbReference type="ARBA" id="ARBA00022670"/>
    </source>
</evidence>
<dbReference type="OrthoDB" id="1818951at2"/>
<gene>
    <name evidence="8" type="ORF">SAMN02745170_02912</name>
</gene>
<dbReference type="PROSITE" id="PS51892">
    <property type="entry name" value="SUBTILASE"/>
    <property type="match status" value="1"/>
</dbReference>
<dbReference type="InterPro" id="IPR041690">
    <property type="entry name" value="Cadherin_5"/>
</dbReference>
<reference evidence="8 9" key="1">
    <citation type="submission" date="2016-11" db="EMBL/GenBank/DDBJ databases">
        <authorList>
            <person name="Varghese N."/>
            <person name="Submissions S."/>
        </authorList>
    </citation>
    <scope>NUCLEOTIDE SEQUENCE [LARGE SCALE GENOMIC DNA]</scope>
    <source>
        <strain evidence="8 9">DSM 15287</strain>
    </source>
</reference>
<dbReference type="PROSITE" id="PS00138">
    <property type="entry name" value="SUBTILASE_SER"/>
    <property type="match status" value="1"/>
</dbReference>
<evidence type="ECO:0000313" key="8">
    <source>
        <dbReference type="EMBL" id="SHJ60492.1"/>
    </source>
</evidence>
<name>A0A1M6KNL1_9FIRM</name>
<dbReference type="InterPro" id="IPR050557">
    <property type="entry name" value="RTX_toxin/Mannuronan_C5-epim"/>
</dbReference>
<dbReference type="Pfam" id="PF00353">
    <property type="entry name" value="HemolysinCabind"/>
    <property type="match status" value="24"/>
</dbReference>
<keyword evidence="4" id="KW-0378">Hydrolase</keyword>
<comment type="subcellular location">
    <subcellularLocation>
        <location evidence="1">Secreted</location>
    </subcellularLocation>
</comment>
<dbReference type="GO" id="GO:0006508">
    <property type="term" value="P:proteolysis"/>
    <property type="evidence" value="ECO:0007669"/>
    <property type="project" value="UniProtKB-KW"/>
</dbReference>
<organism evidence="8 9">
    <name type="scientific">Propionispora hippei DSM 15287</name>
    <dbReference type="NCBI Taxonomy" id="1123003"/>
    <lineage>
        <taxon>Bacteria</taxon>
        <taxon>Bacillati</taxon>
        <taxon>Bacillota</taxon>
        <taxon>Negativicutes</taxon>
        <taxon>Selenomonadales</taxon>
        <taxon>Sporomusaceae</taxon>
        <taxon>Propionispora</taxon>
    </lineage>
</organism>
<proteinExistence type="inferred from homology"/>
<dbReference type="Proteomes" id="UP000322917">
    <property type="component" value="Unassembled WGS sequence"/>
</dbReference>
<dbReference type="Gene3D" id="3.40.50.200">
    <property type="entry name" value="Peptidase S8/S53 domain"/>
    <property type="match status" value="1"/>
</dbReference>
<dbReference type="GO" id="GO:0004252">
    <property type="term" value="F:serine-type endopeptidase activity"/>
    <property type="evidence" value="ECO:0007669"/>
    <property type="project" value="InterPro"/>
</dbReference>
<dbReference type="PRINTS" id="PR00313">
    <property type="entry name" value="CABNDNGRPT"/>
</dbReference>
<dbReference type="InterPro" id="IPR018511">
    <property type="entry name" value="Hemolysin-typ_Ca-bd_CS"/>
</dbReference>
<evidence type="ECO:0000313" key="9">
    <source>
        <dbReference type="Proteomes" id="UP000322917"/>
    </source>
</evidence>
<dbReference type="EMBL" id="FQZD01000028">
    <property type="protein sequence ID" value="SHJ60492.1"/>
    <property type="molecule type" value="Genomic_DNA"/>
</dbReference>
<dbReference type="Gene3D" id="2.150.10.10">
    <property type="entry name" value="Serralysin-like metalloprotease, C-terminal"/>
    <property type="match status" value="16"/>
</dbReference>
<dbReference type="Pfam" id="PF01483">
    <property type="entry name" value="P_proprotein"/>
    <property type="match status" value="1"/>
</dbReference>
<dbReference type="PROSITE" id="PS00330">
    <property type="entry name" value="HEMOLYSIN_CALCIUM"/>
    <property type="match status" value="14"/>
</dbReference>
<dbReference type="Gene3D" id="2.60.120.260">
    <property type="entry name" value="Galactose-binding domain-like"/>
    <property type="match status" value="1"/>
</dbReference>
<dbReference type="InterPro" id="IPR036852">
    <property type="entry name" value="Peptidase_S8/S53_dom_sf"/>
</dbReference>
<evidence type="ECO:0000256" key="1">
    <source>
        <dbReference type="ARBA" id="ARBA00004613"/>
    </source>
</evidence>
<evidence type="ECO:0000256" key="4">
    <source>
        <dbReference type="ARBA" id="ARBA00022801"/>
    </source>
</evidence>